<evidence type="ECO:0000313" key="2">
    <source>
        <dbReference type="Proteomes" id="UP001162640"/>
    </source>
</evidence>
<dbReference type="EMBL" id="BLQM01000135">
    <property type="protein sequence ID" value="GMH67961.1"/>
    <property type="molecule type" value="Genomic_DNA"/>
</dbReference>
<name>A0A9W7ACM8_9STRA</name>
<evidence type="ECO:0000313" key="1">
    <source>
        <dbReference type="EMBL" id="GMH67961.1"/>
    </source>
</evidence>
<comment type="caution">
    <text evidence="1">The sequence shown here is derived from an EMBL/GenBank/DDBJ whole genome shotgun (WGS) entry which is preliminary data.</text>
</comment>
<dbReference type="AlphaFoldDB" id="A0A9W7ACM8"/>
<dbReference type="Proteomes" id="UP001162640">
    <property type="component" value="Unassembled WGS sequence"/>
</dbReference>
<gene>
    <name evidence="1" type="ORF">TL16_g04811</name>
</gene>
<proteinExistence type="predicted"/>
<reference evidence="2" key="1">
    <citation type="journal article" date="2023" name="Commun. Biol.">
        <title>Genome analysis of Parmales, the sister group of diatoms, reveals the evolutionary specialization of diatoms from phago-mixotrophs to photoautotrophs.</title>
        <authorList>
            <person name="Ban H."/>
            <person name="Sato S."/>
            <person name="Yoshikawa S."/>
            <person name="Yamada K."/>
            <person name="Nakamura Y."/>
            <person name="Ichinomiya M."/>
            <person name="Sato N."/>
            <person name="Blanc-Mathieu R."/>
            <person name="Endo H."/>
            <person name="Kuwata A."/>
            <person name="Ogata H."/>
        </authorList>
    </citation>
    <scope>NUCLEOTIDE SEQUENCE [LARGE SCALE GENOMIC DNA]</scope>
</reference>
<accession>A0A9W7ACM8</accession>
<organism evidence="1 2">
    <name type="scientific">Triparma laevis f. inornata</name>
    <dbReference type="NCBI Taxonomy" id="1714386"/>
    <lineage>
        <taxon>Eukaryota</taxon>
        <taxon>Sar</taxon>
        <taxon>Stramenopiles</taxon>
        <taxon>Ochrophyta</taxon>
        <taxon>Bolidophyceae</taxon>
        <taxon>Parmales</taxon>
        <taxon>Triparmaceae</taxon>
        <taxon>Triparma</taxon>
    </lineage>
</organism>
<sequence>MNSSSRSSAIKNMFSLLESSFGSPLSLFRSADTHKVITLHKTLTSPALTSLLTHKALCVHVKNFIPSSLANSSSSTFLELEKQLKQSGKNTNWKVSTSMGLESSDVHTIGVPSNMSSSSSSSEINPPPSILSSLTKKIISTLSSAHPEGCTSSDTNKIFPRLMHGPTRWRSGFIHVDSLELLSDNEGTFSVNLYLKQPDEGWDNTDPGTLKIWPLKYSRLDFYKNAQTLSQLTTTTSEGQMDLLKKLGQPITIPIEEGDLCLICVQRPHAVTGFKKGSRVSLQGFVEYKRGEGLIVES</sequence>
<protein>
    <submittedName>
        <fullName evidence="1">Uncharacterized protein</fullName>
    </submittedName>
</protein>